<evidence type="ECO:0000256" key="1">
    <source>
        <dbReference type="ARBA" id="ARBA00000683"/>
    </source>
</evidence>
<evidence type="ECO:0000256" key="7">
    <source>
        <dbReference type="ARBA" id="ARBA00022490"/>
    </source>
</evidence>
<dbReference type="InterPro" id="IPR000032">
    <property type="entry name" value="HPr-like"/>
</dbReference>
<feature type="domain" description="HPr" evidence="16">
    <location>
        <begin position="168"/>
        <end position="254"/>
    </location>
</feature>
<dbReference type="InterPro" id="IPR050499">
    <property type="entry name" value="PEP-utilizing_PTS_enzyme"/>
</dbReference>
<dbReference type="Gene3D" id="2.70.70.10">
    <property type="entry name" value="Glucose Permease (Domain IIA)"/>
    <property type="match status" value="1"/>
</dbReference>
<dbReference type="InParanoid" id="W0RP89"/>
<dbReference type="NCBIfam" id="TIGR01417">
    <property type="entry name" value="PTS_I_fam"/>
    <property type="match status" value="1"/>
</dbReference>
<keyword evidence="17" id="KW-0670">Pyruvate</keyword>
<dbReference type="PRINTS" id="PR00107">
    <property type="entry name" value="PHOSPHOCPHPR"/>
</dbReference>
<keyword evidence="10" id="KW-0598">Phosphotransferase system</keyword>
<dbReference type="Pfam" id="PF05524">
    <property type="entry name" value="PEP-utilisers_N"/>
    <property type="match status" value="1"/>
</dbReference>
<comment type="similarity">
    <text evidence="4">Belongs to the PEP-utilizing enzyme family.</text>
</comment>
<dbReference type="NCBIfam" id="TIGR01003">
    <property type="entry name" value="PTS_HPr_family"/>
    <property type="match status" value="1"/>
</dbReference>
<evidence type="ECO:0000313" key="18">
    <source>
        <dbReference type="Proteomes" id="UP000019151"/>
    </source>
</evidence>
<organism evidence="17 18">
    <name type="scientific">Gemmatirosa kalamazoonensis</name>
    <dbReference type="NCBI Taxonomy" id="861299"/>
    <lineage>
        <taxon>Bacteria</taxon>
        <taxon>Pseudomonadati</taxon>
        <taxon>Gemmatimonadota</taxon>
        <taxon>Gemmatimonadia</taxon>
        <taxon>Gemmatimonadales</taxon>
        <taxon>Gemmatimonadaceae</taxon>
        <taxon>Gemmatirosa</taxon>
    </lineage>
</organism>
<sequence length="835" mass="87089">MTSLELRAPVAGWCLPLSEVPDPVFAARMVGDGVGIDPTDGVLHAPCEGVVVPTRGTHAVTLRTVLGIDILMHVGIDTVQMGSTGFELLVRPGQSVRAGDPLLRFDLDLVARHAKSAVTPVVVATGDVEAVVTRRAEHRGLAVGDFLMEVRVDTTETRAEPPVAELAEARGTFTVPFDHGIHARPAAQLAAALRPFAADVSLVSRGRSANLRSAVALMTLGVHTGETVEVRAVGPDAARALAAVASLLAEPAAPPPPRAEAQAARPRRTADDGRGRYDAVIASRGVAAGRAVQLIPAEVPIAPSSGDPAREASALSAAVATVAQYLETLAASATAEQRTIVDAHMELVRDPELARHADGAIRGGASAGAAWSGATRATIDALTALGDARMLERATDLRDLENQVLRVLAGQAPGAVRHDLPEQAVVVADDILPSLFVSLDRTRIAAIVTARGGPTSHAAILAASMGIPMLVAAGSEILDVPDGTRVVVDAVRGRVDVDPPAAEWDAVQRSIADRATQDASDRATASQPAQTTDGVHVAVYANCGSVEEAEAAASLGAEGSGLVRTEFLFLERRDAPDEEEQLRVYQRIATALAGRPVAIRTLDIGGDKPIPYLPLPREENPALGLRGLRTSLWRPDLLRAQLRAMLRVQPAEHVRVLLPMVTDLDDVRAVRSVLDEERASLGVAAAPKLGVMIETPASALLADQLVREVDFLSVGTNDLSQYALALDRGHAELAPRLDGLHPAVLRLIATASAAATAAGREIAVCGGLGSDPDAIPILLGLGIRELSVVAGAVPRVKRIVRGLSEAACRSLATEALAQTSARAVRELVQAKTLGT</sequence>
<evidence type="ECO:0000256" key="2">
    <source>
        <dbReference type="ARBA" id="ARBA00001946"/>
    </source>
</evidence>
<dbReference type="PROSITE" id="PS00371">
    <property type="entry name" value="PTS_EIIA_TYPE_1_HIS"/>
    <property type="match status" value="1"/>
</dbReference>
<dbReference type="PROSITE" id="PS51350">
    <property type="entry name" value="PTS_HPR_DOM"/>
    <property type="match status" value="1"/>
</dbReference>
<dbReference type="Pfam" id="PF00358">
    <property type="entry name" value="PTS_EIIA_1"/>
    <property type="match status" value="1"/>
</dbReference>
<proteinExistence type="inferred from homology"/>
<evidence type="ECO:0000256" key="10">
    <source>
        <dbReference type="ARBA" id="ARBA00022683"/>
    </source>
</evidence>
<dbReference type="EMBL" id="CP007129">
    <property type="protein sequence ID" value="AHG92551.1"/>
    <property type="molecule type" value="Genomic_DNA"/>
</dbReference>
<dbReference type="GO" id="GO:0016301">
    <property type="term" value="F:kinase activity"/>
    <property type="evidence" value="ECO:0007669"/>
    <property type="project" value="UniProtKB-KW"/>
</dbReference>
<keyword evidence="12" id="KW-0418">Kinase</keyword>
<dbReference type="Proteomes" id="UP000019151">
    <property type="component" value="Plasmid 1"/>
</dbReference>
<dbReference type="InterPro" id="IPR008279">
    <property type="entry name" value="PEP-util_enz_mobile_dom"/>
</dbReference>
<dbReference type="GO" id="GO:0005737">
    <property type="term" value="C:cytoplasm"/>
    <property type="evidence" value="ECO:0007669"/>
    <property type="project" value="UniProtKB-SubCell"/>
</dbReference>
<dbReference type="GO" id="GO:0009401">
    <property type="term" value="P:phosphoenolpyruvate-dependent sugar phosphotransferase system"/>
    <property type="evidence" value="ECO:0007669"/>
    <property type="project" value="UniProtKB-KW"/>
</dbReference>
<dbReference type="InterPro" id="IPR006318">
    <property type="entry name" value="PTS_EI-like"/>
</dbReference>
<dbReference type="SUPFAM" id="SSF51261">
    <property type="entry name" value="Duplicated hybrid motif"/>
    <property type="match status" value="1"/>
</dbReference>
<dbReference type="InterPro" id="IPR011055">
    <property type="entry name" value="Dup_hybrid_motif"/>
</dbReference>
<dbReference type="InterPro" id="IPR035895">
    <property type="entry name" value="HPr-like_sf"/>
</dbReference>
<name>W0RP89_9BACT</name>
<dbReference type="Pfam" id="PF00391">
    <property type="entry name" value="PEP-utilizers"/>
    <property type="match status" value="1"/>
</dbReference>
<comment type="catalytic activity">
    <reaction evidence="1">
        <text>L-histidyl-[protein] + phosphoenolpyruvate = N(pros)-phospho-L-histidyl-[protein] + pyruvate</text>
        <dbReference type="Rhea" id="RHEA:23880"/>
        <dbReference type="Rhea" id="RHEA-COMP:9745"/>
        <dbReference type="Rhea" id="RHEA-COMP:9746"/>
        <dbReference type="ChEBI" id="CHEBI:15361"/>
        <dbReference type="ChEBI" id="CHEBI:29979"/>
        <dbReference type="ChEBI" id="CHEBI:58702"/>
        <dbReference type="ChEBI" id="CHEBI:64837"/>
        <dbReference type="EC" id="2.7.3.9"/>
    </reaction>
</comment>
<keyword evidence="8" id="KW-0762">Sugar transport</keyword>
<dbReference type="GO" id="GO:0046872">
    <property type="term" value="F:metal ion binding"/>
    <property type="evidence" value="ECO:0007669"/>
    <property type="project" value="UniProtKB-KW"/>
</dbReference>
<dbReference type="SUPFAM" id="SSF55594">
    <property type="entry name" value="HPr-like"/>
    <property type="match status" value="1"/>
</dbReference>
<feature type="region of interest" description="Disordered" evidence="14">
    <location>
        <begin position="249"/>
        <end position="274"/>
    </location>
</feature>
<dbReference type="Pfam" id="PF02896">
    <property type="entry name" value="PEP-utilizers_C"/>
    <property type="match status" value="1"/>
</dbReference>
<dbReference type="InterPro" id="IPR015813">
    <property type="entry name" value="Pyrv/PenolPyrv_kinase-like_dom"/>
</dbReference>
<evidence type="ECO:0000259" key="16">
    <source>
        <dbReference type="PROSITE" id="PS51350"/>
    </source>
</evidence>
<dbReference type="PATRIC" id="fig|861299.3.peg.5068"/>
<dbReference type="NCBIfam" id="TIGR00830">
    <property type="entry name" value="PTBA"/>
    <property type="match status" value="1"/>
</dbReference>
<evidence type="ECO:0000256" key="8">
    <source>
        <dbReference type="ARBA" id="ARBA00022597"/>
    </source>
</evidence>
<dbReference type="Gene3D" id="3.30.1340.10">
    <property type="entry name" value="HPr-like"/>
    <property type="match status" value="1"/>
</dbReference>
<dbReference type="PANTHER" id="PTHR46244:SF6">
    <property type="entry name" value="PHOSPHOENOLPYRUVATE-PROTEIN PHOSPHOTRANSFERASE"/>
    <property type="match status" value="1"/>
</dbReference>
<dbReference type="PANTHER" id="PTHR46244">
    <property type="entry name" value="PHOSPHOENOLPYRUVATE-PROTEIN PHOSPHOTRANSFERASE"/>
    <property type="match status" value="1"/>
</dbReference>
<comment type="cofactor">
    <cofactor evidence="2">
        <name>Mg(2+)</name>
        <dbReference type="ChEBI" id="CHEBI:18420"/>
    </cofactor>
</comment>
<keyword evidence="6" id="KW-0813">Transport</keyword>
<dbReference type="InterPro" id="IPR036637">
    <property type="entry name" value="Phosphohistidine_dom_sf"/>
</dbReference>
<dbReference type="InterPro" id="IPR001020">
    <property type="entry name" value="PTS_HPr_His_P_site"/>
</dbReference>
<dbReference type="InterPro" id="IPR008731">
    <property type="entry name" value="PTS_EIN"/>
</dbReference>
<evidence type="ECO:0000256" key="4">
    <source>
        <dbReference type="ARBA" id="ARBA00007837"/>
    </source>
</evidence>
<keyword evidence="18" id="KW-1185">Reference proteome</keyword>
<evidence type="ECO:0000259" key="15">
    <source>
        <dbReference type="PROSITE" id="PS51093"/>
    </source>
</evidence>
<gene>
    <name evidence="17" type="ORF">J421_5016</name>
</gene>
<evidence type="ECO:0000256" key="9">
    <source>
        <dbReference type="ARBA" id="ARBA00022679"/>
    </source>
</evidence>
<dbReference type="Gene3D" id="1.10.274.10">
    <property type="entry name" value="PtsI, HPr-binding domain"/>
    <property type="match status" value="1"/>
</dbReference>
<evidence type="ECO:0000256" key="14">
    <source>
        <dbReference type="SAM" id="MobiDB-lite"/>
    </source>
</evidence>
<dbReference type="SUPFAM" id="SSF52009">
    <property type="entry name" value="Phosphohistidine domain"/>
    <property type="match status" value="1"/>
</dbReference>
<dbReference type="InterPro" id="IPR001127">
    <property type="entry name" value="PTS_EIIA_1_perm"/>
</dbReference>
<dbReference type="HOGENOM" id="CLU_007308_3_2_0"/>
<evidence type="ECO:0000256" key="3">
    <source>
        <dbReference type="ARBA" id="ARBA00004496"/>
    </source>
</evidence>
<evidence type="ECO:0000313" key="17">
    <source>
        <dbReference type="EMBL" id="AHG92551.1"/>
    </source>
</evidence>
<reference evidence="17 18" key="1">
    <citation type="journal article" date="2014" name="Genome Announc.">
        <title>Genome Sequence and Methylome of Soil Bacterium Gemmatirosa kalamazoonensis KBS708T, a Member of the Rarely Cultivated Gemmatimonadetes Phylum.</title>
        <authorList>
            <person name="Debruyn J.M."/>
            <person name="Radosevich M."/>
            <person name="Wommack K.E."/>
            <person name="Polson S.W."/>
            <person name="Hauser L.J."/>
            <person name="Fawaz M.N."/>
            <person name="Korlach J."/>
            <person name="Tsai Y.C."/>
        </authorList>
    </citation>
    <scope>NUCLEOTIDE SEQUENCE [LARGE SCALE GENOMIC DNA]</scope>
    <source>
        <strain evidence="17 18">KBS708</strain>
        <plasmid evidence="18">Plasmid 1</plasmid>
    </source>
</reference>
<evidence type="ECO:0000256" key="11">
    <source>
        <dbReference type="ARBA" id="ARBA00022723"/>
    </source>
</evidence>
<feature type="domain" description="PTS EIIA type-1" evidence="15">
    <location>
        <begin position="22"/>
        <end position="125"/>
    </location>
</feature>
<geneLocation type="plasmid" evidence="17 18">
    <name>1</name>
</geneLocation>
<dbReference type="Pfam" id="PF00381">
    <property type="entry name" value="PTS-HPr"/>
    <property type="match status" value="1"/>
</dbReference>
<protein>
    <recommendedName>
        <fullName evidence="5">phosphoenolpyruvate--protein phosphotransferase</fullName>
        <ecNumber evidence="5">2.7.3.9</ecNumber>
    </recommendedName>
</protein>
<dbReference type="RefSeq" id="WP_025413885.1">
    <property type="nucleotide sequence ID" value="NZ_CP007129.1"/>
</dbReference>
<dbReference type="InterPro" id="IPR036618">
    <property type="entry name" value="PtsI_HPr-bd_sf"/>
</dbReference>
<dbReference type="InterPro" id="IPR040442">
    <property type="entry name" value="Pyrv_kinase-like_dom_sf"/>
</dbReference>
<dbReference type="KEGG" id="gba:J421_5016"/>
<keyword evidence="9 17" id="KW-0808">Transferase</keyword>
<dbReference type="AlphaFoldDB" id="W0RP89"/>
<dbReference type="SUPFAM" id="SSF47831">
    <property type="entry name" value="Enzyme I of the PEP:sugar phosphotransferase system HPr-binding (sub)domain"/>
    <property type="match status" value="1"/>
</dbReference>
<keyword evidence="17" id="KW-0614">Plasmid</keyword>
<dbReference type="EC" id="2.7.3.9" evidence="5"/>
<keyword evidence="13" id="KW-0460">Magnesium</keyword>
<evidence type="ECO:0000256" key="13">
    <source>
        <dbReference type="ARBA" id="ARBA00022842"/>
    </source>
</evidence>
<keyword evidence="11" id="KW-0479">Metal-binding</keyword>
<comment type="subcellular location">
    <subcellularLocation>
        <location evidence="3">Cytoplasm</location>
    </subcellularLocation>
</comment>
<dbReference type="Gene3D" id="3.50.30.10">
    <property type="entry name" value="Phosphohistidine domain"/>
    <property type="match status" value="1"/>
</dbReference>
<dbReference type="OrthoDB" id="9765468at2"/>
<dbReference type="InterPro" id="IPR023151">
    <property type="entry name" value="PEP_util_CS"/>
</dbReference>
<dbReference type="SUPFAM" id="SSF51621">
    <property type="entry name" value="Phosphoenolpyruvate/pyruvate domain"/>
    <property type="match status" value="1"/>
</dbReference>
<dbReference type="InterPro" id="IPR000121">
    <property type="entry name" value="PEP_util_C"/>
</dbReference>
<accession>W0RP89</accession>
<dbReference type="PROSITE" id="PS00369">
    <property type="entry name" value="PTS_HPR_HIS"/>
    <property type="match status" value="1"/>
</dbReference>
<dbReference type="PRINTS" id="PR01736">
    <property type="entry name" value="PHPHTRNFRASE"/>
</dbReference>
<dbReference type="PROSITE" id="PS51093">
    <property type="entry name" value="PTS_EIIA_TYPE_1"/>
    <property type="match status" value="1"/>
</dbReference>
<keyword evidence="7" id="KW-0963">Cytoplasm</keyword>
<evidence type="ECO:0000256" key="6">
    <source>
        <dbReference type="ARBA" id="ARBA00022448"/>
    </source>
</evidence>
<dbReference type="PROSITE" id="PS00742">
    <property type="entry name" value="PEP_ENZYMES_2"/>
    <property type="match status" value="1"/>
</dbReference>
<dbReference type="CDD" id="cd00367">
    <property type="entry name" value="PTS-HPr_like"/>
    <property type="match status" value="1"/>
</dbReference>
<evidence type="ECO:0000256" key="12">
    <source>
        <dbReference type="ARBA" id="ARBA00022777"/>
    </source>
</evidence>
<dbReference type="GO" id="GO:0008965">
    <property type="term" value="F:phosphoenolpyruvate-protein phosphotransferase activity"/>
    <property type="evidence" value="ECO:0007669"/>
    <property type="project" value="UniProtKB-EC"/>
</dbReference>
<evidence type="ECO:0000256" key="5">
    <source>
        <dbReference type="ARBA" id="ARBA00012232"/>
    </source>
</evidence>
<dbReference type="Gene3D" id="3.20.20.60">
    <property type="entry name" value="Phosphoenolpyruvate-binding domains"/>
    <property type="match status" value="1"/>
</dbReference>